<reference evidence="1 2" key="1">
    <citation type="submission" date="2021-10" db="EMBL/GenBank/DDBJ databases">
        <title>Draft genome of Aestuariibacter halophilus JC2043.</title>
        <authorList>
            <person name="Emsley S.A."/>
            <person name="Pfannmuller K.M."/>
            <person name="Ushijima B."/>
            <person name="Saw J.H."/>
            <person name="Videau P."/>
        </authorList>
    </citation>
    <scope>NUCLEOTIDE SEQUENCE [LARGE SCALE GENOMIC DNA]</scope>
    <source>
        <strain evidence="1 2">JC2043</strain>
    </source>
</reference>
<gene>
    <name evidence="1" type="ORF">LJ739_05560</name>
</gene>
<protein>
    <submittedName>
        <fullName evidence="1">Uncharacterized protein</fullName>
    </submittedName>
</protein>
<evidence type="ECO:0000313" key="1">
    <source>
        <dbReference type="EMBL" id="MCC2615702.1"/>
    </source>
</evidence>
<proteinExistence type="predicted"/>
<accession>A0ABS8G543</accession>
<evidence type="ECO:0000313" key="2">
    <source>
        <dbReference type="Proteomes" id="UP001520878"/>
    </source>
</evidence>
<name>A0ABS8G543_9ALTE</name>
<comment type="caution">
    <text evidence="1">The sequence shown here is derived from an EMBL/GenBank/DDBJ whole genome shotgun (WGS) entry which is preliminary data.</text>
</comment>
<keyword evidence="2" id="KW-1185">Reference proteome</keyword>
<organism evidence="1 2">
    <name type="scientific">Fluctibacter halophilus</name>
    <dbReference type="NCBI Taxonomy" id="226011"/>
    <lineage>
        <taxon>Bacteria</taxon>
        <taxon>Pseudomonadati</taxon>
        <taxon>Pseudomonadota</taxon>
        <taxon>Gammaproteobacteria</taxon>
        <taxon>Alteromonadales</taxon>
        <taxon>Alteromonadaceae</taxon>
        <taxon>Fluctibacter</taxon>
    </lineage>
</organism>
<sequence>MILIVSLGQWLSNDDTGPVVQGTRCTLEQGGCTFETGGQRIRISLDSQTVPLETLFTLHMTYPHSLTFKQAWIEGVNMFMGKMQVVPLSQPSREGENTTLDAESFLGSCSEPHMEWRMVVEFVQEEKQPPLRLELYFDTQRSGD</sequence>
<dbReference type="RefSeq" id="WP_229157852.1">
    <property type="nucleotide sequence ID" value="NZ_JAJEWP010000001.1"/>
</dbReference>
<dbReference type="EMBL" id="JAJEWP010000001">
    <property type="protein sequence ID" value="MCC2615702.1"/>
    <property type="molecule type" value="Genomic_DNA"/>
</dbReference>
<dbReference type="Proteomes" id="UP001520878">
    <property type="component" value="Unassembled WGS sequence"/>
</dbReference>